<sequence>MAHVGTPYEALLKKPSSVKQFWHGAKRHFSYPDVLRWRGSVLLNTLPGVVVTTVFSCIVCLFHLQFGIAVGIPVSVLSTVSVALGMLLAFRVNTAYDRYNEGRKLIQTVMATIRNLTRQVWINIPEQTHEDHLEKMRCVKLLLAFIVATKHHLRGEYGTDYDDLKALLPPGWQPCSIIHAPPAPANEQGASLRRRKRRLLKAVPLIISFYNAFRPSRHKQDGSGLEPDDRNDLVNIPRSVVREAFPDSDLAHANTTADLRRIAEENEQQEGLFEHHHEHEQQRLLDEDEAIVHDASTTGTTTYGSMSSSTNYNYQPPHTKMFTSDEDLPSQGDANISLPLEIIFLVALYVNQAKRSNKIESNFVSVVTSSLDTLVNALTSFERISGTPIPNSYLIHLKQGVILYIFFLPFALVDSLAWLVAPIVALVSFTLFGIEAIGAEIENPFGYDYNDLPLSTYCEQLKNEVAYIIYHIPTRSTSILLDGS</sequence>
<keyword evidence="10" id="KW-1185">Reference proteome</keyword>
<dbReference type="Proteomes" id="UP001209540">
    <property type="component" value="Unassembled WGS sequence"/>
</dbReference>
<gene>
    <name evidence="9" type="ORF">BDA99DRAFT_510919</name>
</gene>
<protein>
    <submittedName>
        <fullName evidence="9">Bestrophin, RFP-TM, chloride channel-domain-containing protein</fullName>
    </submittedName>
</protein>
<comment type="subcellular location">
    <subcellularLocation>
        <location evidence="1">Cell membrane</location>
        <topology evidence="1">Multi-pass membrane protein</topology>
    </subcellularLocation>
</comment>
<evidence type="ECO:0000256" key="7">
    <source>
        <dbReference type="ARBA" id="ARBA00023136"/>
    </source>
</evidence>
<evidence type="ECO:0000256" key="2">
    <source>
        <dbReference type="ARBA" id="ARBA00022448"/>
    </source>
</evidence>
<reference evidence="9" key="1">
    <citation type="journal article" date="2022" name="IScience">
        <title>Evolution of zygomycete secretomes and the origins of terrestrial fungal ecologies.</title>
        <authorList>
            <person name="Chang Y."/>
            <person name="Wang Y."/>
            <person name="Mondo S."/>
            <person name="Ahrendt S."/>
            <person name="Andreopoulos W."/>
            <person name="Barry K."/>
            <person name="Beard J."/>
            <person name="Benny G.L."/>
            <person name="Blankenship S."/>
            <person name="Bonito G."/>
            <person name="Cuomo C."/>
            <person name="Desiro A."/>
            <person name="Gervers K.A."/>
            <person name="Hundley H."/>
            <person name="Kuo A."/>
            <person name="LaButti K."/>
            <person name="Lang B.F."/>
            <person name="Lipzen A."/>
            <person name="O'Donnell K."/>
            <person name="Pangilinan J."/>
            <person name="Reynolds N."/>
            <person name="Sandor L."/>
            <person name="Smith M.E."/>
            <person name="Tsang A."/>
            <person name="Grigoriev I.V."/>
            <person name="Stajich J.E."/>
            <person name="Spatafora J.W."/>
        </authorList>
    </citation>
    <scope>NUCLEOTIDE SEQUENCE</scope>
    <source>
        <strain evidence="9">RSA 2281</strain>
    </source>
</reference>
<keyword evidence="5 8" id="KW-1133">Transmembrane helix</keyword>
<dbReference type="EMBL" id="JAIXMP010000014">
    <property type="protein sequence ID" value="KAI9262345.1"/>
    <property type="molecule type" value="Genomic_DNA"/>
</dbReference>
<dbReference type="GO" id="GO:0005886">
    <property type="term" value="C:plasma membrane"/>
    <property type="evidence" value="ECO:0007669"/>
    <property type="project" value="UniProtKB-SubCell"/>
</dbReference>
<evidence type="ECO:0000256" key="1">
    <source>
        <dbReference type="ARBA" id="ARBA00004651"/>
    </source>
</evidence>
<keyword evidence="7 8" id="KW-0472">Membrane</keyword>
<dbReference type="Pfam" id="PF25539">
    <property type="entry name" value="Bestrophin_2"/>
    <property type="match status" value="2"/>
</dbReference>
<feature type="transmembrane region" description="Helical" evidence="8">
    <location>
        <begin position="401"/>
        <end position="434"/>
    </location>
</feature>
<accession>A0AAD5JZQ7</accession>
<evidence type="ECO:0000256" key="3">
    <source>
        <dbReference type="ARBA" id="ARBA00022475"/>
    </source>
</evidence>
<dbReference type="InterPro" id="IPR044669">
    <property type="entry name" value="YneE/VCCN1/2-like"/>
</dbReference>
<reference evidence="9" key="2">
    <citation type="submission" date="2023-02" db="EMBL/GenBank/DDBJ databases">
        <authorList>
            <consortium name="DOE Joint Genome Institute"/>
            <person name="Mondo S.J."/>
            <person name="Chang Y."/>
            <person name="Wang Y."/>
            <person name="Ahrendt S."/>
            <person name="Andreopoulos W."/>
            <person name="Barry K."/>
            <person name="Beard J."/>
            <person name="Benny G.L."/>
            <person name="Blankenship S."/>
            <person name="Bonito G."/>
            <person name="Cuomo C."/>
            <person name="Desiro A."/>
            <person name="Gervers K.A."/>
            <person name="Hundley H."/>
            <person name="Kuo A."/>
            <person name="LaButti K."/>
            <person name="Lang B.F."/>
            <person name="Lipzen A."/>
            <person name="O'Donnell K."/>
            <person name="Pangilinan J."/>
            <person name="Reynolds N."/>
            <person name="Sandor L."/>
            <person name="Smith M.W."/>
            <person name="Tsang A."/>
            <person name="Grigoriev I.V."/>
            <person name="Stajich J.E."/>
            <person name="Spatafora J.W."/>
        </authorList>
    </citation>
    <scope>NUCLEOTIDE SEQUENCE</scope>
    <source>
        <strain evidence="9">RSA 2281</strain>
    </source>
</reference>
<dbReference type="AlphaFoldDB" id="A0AAD5JZQ7"/>
<evidence type="ECO:0000256" key="4">
    <source>
        <dbReference type="ARBA" id="ARBA00022692"/>
    </source>
</evidence>
<keyword evidence="4 8" id="KW-0812">Transmembrane</keyword>
<organism evidence="9 10">
    <name type="scientific">Phascolomyces articulosus</name>
    <dbReference type="NCBI Taxonomy" id="60185"/>
    <lineage>
        <taxon>Eukaryota</taxon>
        <taxon>Fungi</taxon>
        <taxon>Fungi incertae sedis</taxon>
        <taxon>Mucoromycota</taxon>
        <taxon>Mucoromycotina</taxon>
        <taxon>Mucoromycetes</taxon>
        <taxon>Mucorales</taxon>
        <taxon>Lichtheimiaceae</taxon>
        <taxon>Phascolomyces</taxon>
    </lineage>
</organism>
<evidence type="ECO:0000313" key="10">
    <source>
        <dbReference type="Proteomes" id="UP001209540"/>
    </source>
</evidence>
<dbReference type="PANTHER" id="PTHR33281">
    <property type="entry name" value="UPF0187 PROTEIN YNEE"/>
    <property type="match status" value="1"/>
</dbReference>
<feature type="transmembrane region" description="Helical" evidence="8">
    <location>
        <begin position="41"/>
        <end position="64"/>
    </location>
</feature>
<dbReference type="GO" id="GO:0005254">
    <property type="term" value="F:chloride channel activity"/>
    <property type="evidence" value="ECO:0007669"/>
    <property type="project" value="InterPro"/>
</dbReference>
<evidence type="ECO:0000313" key="9">
    <source>
        <dbReference type="EMBL" id="KAI9262345.1"/>
    </source>
</evidence>
<evidence type="ECO:0000256" key="6">
    <source>
        <dbReference type="ARBA" id="ARBA00023065"/>
    </source>
</evidence>
<keyword evidence="6" id="KW-0406">Ion transport</keyword>
<keyword evidence="3" id="KW-1003">Cell membrane</keyword>
<evidence type="ECO:0000256" key="8">
    <source>
        <dbReference type="SAM" id="Phobius"/>
    </source>
</evidence>
<comment type="caution">
    <text evidence="9">The sequence shown here is derived from an EMBL/GenBank/DDBJ whole genome shotgun (WGS) entry which is preliminary data.</text>
</comment>
<keyword evidence="2" id="KW-0813">Transport</keyword>
<dbReference type="PANTHER" id="PTHR33281:SF19">
    <property type="entry name" value="VOLTAGE-DEPENDENT ANION CHANNEL-FORMING PROTEIN YNEE"/>
    <property type="match status" value="1"/>
</dbReference>
<name>A0AAD5JZQ7_9FUNG</name>
<proteinExistence type="predicted"/>
<feature type="transmembrane region" description="Helical" evidence="8">
    <location>
        <begin position="70"/>
        <end position="90"/>
    </location>
</feature>
<evidence type="ECO:0000256" key="5">
    <source>
        <dbReference type="ARBA" id="ARBA00022989"/>
    </source>
</evidence>